<comment type="caution">
    <text evidence="2">The sequence shown here is derived from an EMBL/GenBank/DDBJ whole genome shotgun (WGS) entry which is preliminary data.</text>
</comment>
<name>A0ABD1NWG2_9LAMI</name>
<proteinExistence type="predicted"/>
<evidence type="ECO:0000313" key="3">
    <source>
        <dbReference type="Proteomes" id="UP001604336"/>
    </source>
</evidence>
<organism evidence="2 3">
    <name type="scientific">Abeliophyllum distichum</name>
    <dbReference type="NCBI Taxonomy" id="126358"/>
    <lineage>
        <taxon>Eukaryota</taxon>
        <taxon>Viridiplantae</taxon>
        <taxon>Streptophyta</taxon>
        <taxon>Embryophyta</taxon>
        <taxon>Tracheophyta</taxon>
        <taxon>Spermatophyta</taxon>
        <taxon>Magnoliopsida</taxon>
        <taxon>eudicotyledons</taxon>
        <taxon>Gunneridae</taxon>
        <taxon>Pentapetalae</taxon>
        <taxon>asterids</taxon>
        <taxon>lamiids</taxon>
        <taxon>Lamiales</taxon>
        <taxon>Oleaceae</taxon>
        <taxon>Forsythieae</taxon>
        <taxon>Abeliophyllum</taxon>
    </lineage>
</organism>
<dbReference type="Proteomes" id="UP001604336">
    <property type="component" value="Unassembled WGS sequence"/>
</dbReference>
<keyword evidence="3" id="KW-1185">Reference proteome</keyword>
<evidence type="ECO:0000313" key="2">
    <source>
        <dbReference type="EMBL" id="KAL2455967.1"/>
    </source>
</evidence>
<evidence type="ECO:0000256" key="1">
    <source>
        <dbReference type="SAM" id="MobiDB-lite"/>
    </source>
</evidence>
<feature type="region of interest" description="Disordered" evidence="1">
    <location>
        <begin position="70"/>
        <end position="113"/>
    </location>
</feature>
<dbReference type="AlphaFoldDB" id="A0ABD1NWG2"/>
<accession>A0ABD1NWG2</accession>
<reference evidence="3" key="1">
    <citation type="submission" date="2024-07" db="EMBL/GenBank/DDBJ databases">
        <title>Two chromosome-level genome assemblies of Korean endemic species Abeliophyllum distichum and Forsythia ovata (Oleaceae).</title>
        <authorList>
            <person name="Jang H."/>
        </authorList>
    </citation>
    <scope>NUCLEOTIDE SEQUENCE [LARGE SCALE GENOMIC DNA]</scope>
</reference>
<gene>
    <name evidence="2" type="ORF">Adt_47009</name>
</gene>
<dbReference type="EMBL" id="JBFOLK010000145">
    <property type="protein sequence ID" value="KAL2455967.1"/>
    <property type="molecule type" value="Genomic_DNA"/>
</dbReference>
<sequence>MLPPICRQPEDGVDRLFGFEGLTIIDYVNDTYKKEAYMRKYTLSIFSITRAKSWLNSSINSLTLPVYTKKTGGPKKFRRKEASKERSSSQAKSGRKSSRNTTFAESNADEPGW</sequence>
<protein>
    <submittedName>
        <fullName evidence="2">Uncharacterized protein</fullName>
    </submittedName>
</protein>